<dbReference type="Proteomes" id="UP000095283">
    <property type="component" value="Unplaced"/>
</dbReference>
<sequence>MSYQLDHLLFKIDLANNSFIEINTGDELRLTCSDSTNEGRTISNQLWCLILQKKGENVKESVWPYVGGKHSMQCVLKLIGQGKLENKHQYFLNVTCPRCADSTAVVHAIKSSYSDRLLHNLTISSLTREDSGEYMCNWYYEHELKKTITTTIDVSPKKGQIKVDNTPQEVNVKGGDTINISAMIAAFPEDLPGFSAKWIRKFIKPPKDINETENLVTDNDHQITSEQLKGGKINEIITIKNARIEMSGIYVLTIELLDTIRTLEWRVNVQNDFISARIDIMSPNNWVVFDQKYYQTGTKLHVNCIVTAIPLAKIFFMKKRIGNSSPWMDVDQAELTAINGTYESGYLWNTTIDDDFELKCTGERNGKQNILNILISASSLMFL</sequence>
<evidence type="ECO:0000259" key="1">
    <source>
        <dbReference type="SMART" id="SM00409"/>
    </source>
</evidence>
<dbReference type="InterPro" id="IPR003599">
    <property type="entry name" value="Ig_sub"/>
</dbReference>
<proteinExistence type="predicted"/>
<reference evidence="3" key="1">
    <citation type="submission" date="2016-11" db="UniProtKB">
        <authorList>
            <consortium name="WormBaseParasite"/>
        </authorList>
    </citation>
    <scope>IDENTIFICATION</scope>
</reference>
<dbReference type="WBParaSite" id="Hba_15161">
    <property type="protein sequence ID" value="Hba_15161"/>
    <property type="gene ID" value="Hba_15161"/>
</dbReference>
<evidence type="ECO:0000313" key="2">
    <source>
        <dbReference type="Proteomes" id="UP000095283"/>
    </source>
</evidence>
<dbReference type="AlphaFoldDB" id="A0A1I7XCI6"/>
<name>A0A1I7XCI6_HETBA</name>
<dbReference type="InterPro" id="IPR013783">
    <property type="entry name" value="Ig-like_fold"/>
</dbReference>
<dbReference type="SUPFAM" id="SSF48726">
    <property type="entry name" value="Immunoglobulin"/>
    <property type="match status" value="1"/>
</dbReference>
<feature type="domain" description="Immunoglobulin" evidence="1">
    <location>
        <begin position="167"/>
        <end position="270"/>
    </location>
</feature>
<feature type="domain" description="Immunoglobulin" evidence="1">
    <location>
        <begin position="17"/>
        <end position="155"/>
    </location>
</feature>
<accession>A0A1I7XCI6</accession>
<dbReference type="SMART" id="SM00409">
    <property type="entry name" value="IG"/>
    <property type="match status" value="2"/>
</dbReference>
<keyword evidence="2" id="KW-1185">Reference proteome</keyword>
<protein>
    <submittedName>
        <fullName evidence="3">Ig-like domain-containing protein</fullName>
    </submittedName>
</protein>
<evidence type="ECO:0000313" key="3">
    <source>
        <dbReference type="WBParaSite" id="Hba_15161"/>
    </source>
</evidence>
<dbReference type="Gene3D" id="2.60.40.10">
    <property type="entry name" value="Immunoglobulins"/>
    <property type="match status" value="1"/>
</dbReference>
<dbReference type="InterPro" id="IPR036179">
    <property type="entry name" value="Ig-like_dom_sf"/>
</dbReference>
<organism evidence="2 3">
    <name type="scientific">Heterorhabditis bacteriophora</name>
    <name type="common">Entomopathogenic nematode worm</name>
    <dbReference type="NCBI Taxonomy" id="37862"/>
    <lineage>
        <taxon>Eukaryota</taxon>
        <taxon>Metazoa</taxon>
        <taxon>Ecdysozoa</taxon>
        <taxon>Nematoda</taxon>
        <taxon>Chromadorea</taxon>
        <taxon>Rhabditida</taxon>
        <taxon>Rhabditina</taxon>
        <taxon>Rhabditomorpha</taxon>
        <taxon>Strongyloidea</taxon>
        <taxon>Heterorhabditidae</taxon>
        <taxon>Heterorhabditis</taxon>
    </lineage>
</organism>